<evidence type="ECO:0000313" key="1">
    <source>
        <dbReference type="EMBL" id="MDX5985766.1"/>
    </source>
</evidence>
<comment type="caution">
    <text evidence="1">The sequence shown here is derived from an EMBL/GenBank/DDBJ whole genome shotgun (WGS) entry which is preliminary data.</text>
</comment>
<sequence>MPPLRRCGKRSLFIGLGGMVRQAALATTTEHGVPGLLICEVTLPALTPPDGGATLLEQLQHFPNRKRDYTGDYTNKDSHIHAFTDSHATRRSAAFSEN</sequence>
<reference evidence="1 2" key="1">
    <citation type="submission" date="2023-11" db="EMBL/GenBank/DDBJ databases">
        <title>MicrobeMod: A computational toolkit for identifying prokaryotic methylation and restriction-modification with nanopore sequencing.</title>
        <authorList>
            <person name="Crits-Christoph A."/>
            <person name="Kang S.C."/>
            <person name="Lee H."/>
            <person name="Ostrov N."/>
        </authorList>
    </citation>
    <scope>NUCLEOTIDE SEQUENCE [LARGE SCALE GENOMIC DNA]</scope>
    <source>
        <strain evidence="1 2">ATCC 14820</strain>
    </source>
</reference>
<gene>
    <name evidence="1" type="ORF">SIL82_16045</name>
</gene>
<protein>
    <submittedName>
        <fullName evidence="1">Uncharacterized protein</fullName>
    </submittedName>
</protein>
<keyword evidence="2" id="KW-1185">Reference proteome</keyword>
<dbReference type="EMBL" id="JAWXXV010000001">
    <property type="protein sequence ID" value="MDX5985766.1"/>
    <property type="molecule type" value="Genomic_DNA"/>
</dbReference>
<evidence type="ECO:0000313" key="2">
    <source>
        <dbReference type="Proteomes" id="UP001279660"/>
    </source>
</evidence>
<accession>A0ABU4PNP3</accession>
<dbReference type="Proteomes" id="UP001279660">
    <property type="component" value="Unassembled WGS sequence"/>
</dbReference>
<organism evidence="1 2">
    <name type="scientific">Sphingomonas echinoides</name>
    <dbReference type="NCBI Taxonomy" id="59803"/>
    <lineage>
        <taxon>Bacteria</taxon>
        <taxon>Pseudomonadati</taxon>
        <taxon>Pseudomonadota</taxon>
        <taxon>Alphaproteobacteria</taxon>
        <taxon>Sphingomonadales</taxon>
        <taxon>Sphingomonadaceae</taxon>
        <taxon>Sphingomonas</taxon>
    </lineage>
</organism>
<name>A0ABU4PNP3_9SPHN</name>
<proteinExistence type="predicted"/>
<dbReference type="RefSeq" id="WP_010407445.1">
    <property type="nucleotide sequence ID" value="NZ_JAWXXV010000001.1"/>
</dbReference>